<protein>
    <submittedName>
        <fullName evidence="2">Uncharacterized protein</fullName>
    </submittedName>
</protein>
<keyword evidence="3" id="KW-1185">Reference proteome</keyword>
<evidence type="ECO:0000313" key="2">
    <source>
        <dbReference type="EMBL" id="KAK2876285.1"/>
    </source>
</evidence>
<organism evidence="2 3">
    <name type="scientific">Cirrhinus molitorella</name>
    <name type="common">mud carp</name>
    <dbReference type="NCBI Taxonomy" id="172907"/>
    <lineage>
        <taxon>Eukaryota</taxon>
        <taxon>Metazoa</taxon>
        <taxon>Chordata</taxon>
        <taxon>Craniata</taxon>
        <taxon>Vertebrata</taxon>
        <taxon>Euteleostomi</taxon>
        <taxon>Actinopterygii</taxon>
        <taxon>Neopterygii</taxon>
        <taxon>Teleostei</taxon>
        <taxon>Ostariophysi</taxon>
        <taxon>Cypriniformes</taxon>
        <taxon>Cyprinidae</taxon>
        <taxon>Labeoninae</taxon>
        <taxon>Labeonini</taxon>
        <taxon>Cirrhinus</taxon>
    </lineage>
</organism>
<evidence type="ECO:0000256" key="1">
    <source>
        <dbReference type="SAM" id="MobiDB-lite"/>
    </source>
</evidence>
<reference evidence="2" key="1">
    <citation type="submission" date="2023-08" db="EMBL/GenBank/DDBJ databases">
        <title>Chromosome-level Genome Assembly of mud carp (Cirrhinus molitorella).</title>
        <authorList>
            <person name="Liu H."/>
        </authorList>
    </citation>
    <scope>NUCLEOTIDE SEQUENCE</scope>
    <source>
        <strain evidence="2">Prfri</strain>
        <tissue evidence="2">Muscle</tissue>
    </source>
</reference>
<accession>A0AA88PA76</accession>
<dbReference type="Proteomes" id="UP001187343">
    <property type="component" value="Unassembled WGS sequence"/>
</dbReference>
<dbReference type="AlphaFoldDB" id="A0AA88PA76"/>
<proteinExistence type="predicted"/>
<comment type="caution">
    <text evidence="2">The sequence shown here is derived from an EMBL/GenBank/DDBJ whole genome shotgun (WGS) entry which is preliminary data.</text>
</comment>
<evidence type="ECO:0000313" key="3">
    <source>
        <dbReference type="Proteomes" id="UP001187343"/>
    </source>
</evidence>
<dbReference type="EMBL" id="JAUYZG010000020">
    <property type="protein sequence ID" value="KAK2876285.1"/>
    <property type="molecule type" value="Genomic_DNA"/>
</dbReference>
<sequence>MSNDPLYPAPRRAVDLRDNHRNRGSPLSITLSKHIHNHTYTYTHTQRLAPPSFLKSPDPETFPSNEFYPATGEEKKQLEGVCGPVSTGLQRRARCINPANLSPTLSTKGDYSAGIAFGSAVTQPLIRAPLRSSIASQTTGNPDGPGAIGSDRTHHAPDVNWLLSLS</sequence>
<feature type="region of interest" description="Disordered" evidence="1">
    <location>
        <begin position="134"/>
        <end position="154"/>
    </location>
</feature>
<name>A0AA88PA76_9TELE</name>
<gene>
    <name evidence="2" type="ORF">Q8A67_020381</name>
</gene>